<proteinExistence type="predicted"/>
<sequence>MMEGYKIALLLGLFFYVISSSAQHVSVDCMMVYKEGGAPAVFNSPNCPQWVFPAKSSQNHLEKCQFATLQGRRKYQEDRMTCNPAMKIPFLGSEGWVDVEVSVAGMFDGHLGKEASELASKKFLEYLSLHVVFINYERASHQKPSSVESSGSIAPTDDISFYAILKEALWKTFENIDTEFCQKALRAGYNSGTTGTVALLVNGKLLVGYVGDSKAVLYSREVHDDEGNLEGSCAEELTRDHHPDREDERARIEASGGFVRLVDVHRVIGMMALSRSIGDIHMKSYGVIAEPEMIGWRNLTSKNSYLVIASDGIFESLTITNICHILHETSAPDDVPEMFTSAASTPTSSTLAELIVHAAYDMGSNDNLSAIVIPLESLTSST</sequence>
<evidence type="ECO:0000313" key="2">
    <source>
        <dbReference type="Proteomes" id="UP001060085"/>
    </source>
</evidence>
<comment type="caution">
    <text evidence="1">The sequence shown here is derived from an EMBL/GenBank/DDBJ whole genome shotgun (WGS) entry which is preliminary data.</text>
</comment>
<organism evidence="1 2">
    <name type="scientific">Catharanthus roseus</name>
    <name type="common">Madagascar periwinkle</name>
    <name type="synonym">Vinca rosea</name>
    <dbReference type="NCBI Taxonomy" id="4058"/>
    <lineage>
        <taxon>Eukaryota</taxon>
        <taxon>Viridiplantae</taxon>
        <taxon>Streptophyta</taxon>
        <taxon>Embryophyta</taxon>
        <taxon>Tracheophyta</taxon>
        <taxon>Spermatophyta</taxon>
        <taxon>Magnoliopsida</taxon>
        <taxon>eudicotyledons</taxon>
        <taxon>Gunneridae</taxon>
        <taxon>Pentapetalae</taxon>
        <taxon>asterids</taxon>
        <taxon>lamiids</taxon>
        <taxon>Gentianales</taxon>
        <taxon>Apocynaceae</taxon>
        <taxon>Rauvolfioideae</taxon>
        <taxon>Vinceae</taxon>
        <taxon>Catharanthinae</taxon>
        <taxon>Catharanthus</taxon>
    </lineage>
</organism>
<evidence type="ECO:0000313" key="1">
    <source>
        <dbReference type="EMBL" id="KAI5680222.1"/>
    </source>
</evidence>
<reference evidence="2" key="1">
    <citation type="journal article" date="2023" name="Nat. Plants">
        <title>Single-cell RNA sequencing provides a high-resolution roadmap for understanding the multicellular compartmentation of specialized metabolism.</title>
        <authorList>
            <person name="Sun S."/>
            <person name="Shen X."/>
            <person name="Li Y."/>
            <person name="Li Y."/>
            <person name="Wang S."/>
            <person name="Li R."/>
            <person name="Zhang H."/>
            <person name="Shen G."/>
            <person name="Guo B."/>
            <person name="Wei J."/>
            <person name="Xu J."/>
            <person name="St-Pierre B."/>
            <person name="Chen S."/>
            <person name="Sun C."/>
        </authorList>
    </citation>
    <scope>NUCLEOTIDE SEQUENCE [LARGE SCALE GENOMIC DNA]</scope>
</reference>
<accession>A0ACC0C5T9</accession>
<gene>
    <name evidence="1" type="ORF">M9H77_01449</name>
</gene>
<dbReference type="Proteomes" id="UP001060085">
    <property type="component" value="Linkage Group LG01"/>
</dbReference>
<dbReference type="EMBL" id="CM044701">
    <property type="protein sequence ID" value="KAI5680222.1"/>
    <property type="molecule type" value="Genomic_DNA"/>
</dbReference>
<keyword evidence="2" id="KW-1185">Reference proteome</keyword>
<protein>
    <submittedName>
        <fullName evidence="1">Uncharacterized protein</fullName>
    </submittedName>
</protein>
<name>A0ACC0C5T9_CATRO</name>